<geneLocation type="plasmid" evidence="3">
    <name>unnamed1</name>
</geneLocation>
<dbReference type="PANTHER" id="PTHR34075:SF5">
    <property type="entry name" value="BLR3430 PROTEIN"/>
    <property type="match status" value="1"/>
</dbReference>
<dbReference type="InterPro" id="IPR052513">
    <property type="entry name" value="Thioester_dehydratase-like"/>
</dbReference>
<organism evidence="3 4">
    <name type="scientific">Sphingomonas paeninsulae</name>
    <dbReference type="NCBI Taxonomy" id="2319844"/>
    <lineage>
        <taxon>Bacteria</taxon>
        <taxon>Pseudomonadati</taxon>
        <taxon>Pseudomonadota</taxon>
        <taxon>Alphaproteobacteria</taxon>
        <taxon>Sphingomonadales</taxon>
        <taxon>Sphingomonadaceae</taxon>
        <taxon>Sphingomonas</taxon>
    </lineage>
</organism>
<dbReference type="OrthoDB" id="7210118at2"/>
<name>A0A494T876_SPHPE</name>
<dbReference type="InterPro" id="IPR022002">
    <property type="entry name" value="ChsH2_Znr"/>
</dbReference>
<evidence type="ECO:0000313" key="4">
    <source>
        <dbReference type="Proteomes" id="UP000276254"/>
    </source>
</evidence>
<dbReference type="EMBL" id="CP032828">
    <property type="protein sequence ID" value="AYJ85110.1"/>
    <property type="molecule type" value="Genomic_DNA"/>
</dbReference>
<dbReference type="Pfam" id="PF01796">
    <property type="entry name" value="OB_ChsH2_C"/>
    <property type="match status" value="1"/>
</dbReference>
<dbReference type="RefSeq" id="WP_121151373.1">
    <property type="nucleotide sequence ID" value="NZ_CP032828.1"/>
</dbReference>
<protein>
    <submittedName>
        <fullName evidence="3">DNA-binding protein</fullName>
    </submittedName>
</protein>
<keyword evidence="3" id="KW-0614">Plasmid</keyword>
<keyword evidence="3" id="KW-0238">DNA-binding</keyword>
<evidence type="ECO:0000259" key="2">
    <source>
        <dbReference type="Pfam" id="PF12172"/>
    </source>
</evidence>
<accession>A0A494T876</accession>
<dbReference type="Proteomes" id="UP000276254">
    <property type="component" value="Plasmid unnamed1"/>
</dbReference>
<dbReference type="Pfam" id="PF12172">
    <property type="entry name" value="zf-ChsH2"/>
    <property type="match status" value="1"/>
</dbReference>
<sequence length="136" mass="14830">MNAPTRILPELTPENTPFWAGGERGELMIVHCDACDHAIHPPELICPVCLSRNVTPRAASGTGIIHSYTVNHQAWLPNLPVPYVLAVVDLDGEPGVRLTAELLDVEPDSVGIGQKVKVSFLPVEDVWIPQFHRLAA</sequence>
<feature type="domain" description="ChsH2 rubredoxin-like zinc ribbon" evidence="2">
    <location>
        <begin position="19"/>
        <end position="54"/>
    </location>
</feature>
<dbReference type="AlphaFoldDB" id="A0A494T876"/>
<dbReference type="KEGG" id="spha:D3Y57_03490"/>
<evidence type="ECO:0000259" key="1">
    <source>
        <dbReference type="Pfam" id="PF01796"/>
    </source>
</evidence>
<evidence type="ECO:0000313" key="3">
    <source>
        <dbReference type="EMBL" id="AYJ85110.1"/>
    </source>
</evidence>
<feature type="domain" description="ChsH2 C-terminal OB-fold" evidence="1">
    <location>
        <begin position="57"/>
        <end position="120"/>
    </location>
</feature>
<dbReference type="SUPFAM" id="SSF50249">
    <property type="entry name" value="Nucleic acid-binding proteins"/>
    <property type="match status" value="1"/>
</dbReference>
<gene>
    <name evidence="3" type="ORF">D3Y57_03490</name>
</gene>
<dbReference type="PANTHER" id="PTHR34075">
    <property type="entry name" value="BLR3430 PROTEIN"/>
    <property type="match status" value="1"/>
</dbReference>
<dbReference type="InterPro" id="IPR012340">
    <property type="entry name" value="NA-bd_OB-fold"/>
</dbReference>
<dbReference type="InterPro" id="IPR002878">
    <property type="entry name" value="ChsH2_C"/>
</dbReference>
<reference evidence="3 4" key="1">
    <citation type="submission" date="2018-09" db="EMBL/GenBank/DDBJ databases">
        <title>Sphingomonas peninsula sp. nov., isolated from fildes peninsula, Antarctic soil.</title>
        <authorList>
            <person name="Yingchao G."/>
        </authorList>
    </citation>
    <scope>NUCLEOTIDE SEQUENCE [LARGE SCALE GENOMIC DNA]</scope>
    <source>
        <strain evidence="3 4">YZ-8</strain>
        <plasmid evidence="3 4">unnamed1</plasmid>
    </source>
</reference>
<dbReference type="GO" id="GO:0003677">
    <property type="term" value="F:DNA binding"/>
    <property type="evidence" value="ECO:0007669"/>
    <property type="project" value="UniProtKB-KW"/>
</dbReference>
<keyword evidence="4" id="KW-1185">Reference proteome</keyword>
<dbReference type="Gene3D" id="6.10.30.10">
    <property type="match status" value="1"/>
</dbReference>
<proteinExistence type="predicted"/>